<organism evidence="3">
    <name type="scientific">marine sediment metagenome</name>
    <dbReference type="NCBI Taxonomy" id="412755"/>
    <lineage>
        <taxon>unclassified sequences</taxon>
        <taxon>metagenomes</taxon>
        <taxon>ecological metagenomes</taxon>
    </lineage>
</organism>
<gene>
    <name evidence="3" type="ORF">S03H2_50718</name>
</gene>
<comment type="caution">
    <text evidence="3">The sequence shown here is derived from an EMBL/GenBank/DDBJ whole genome shotgun (WGS) entry which is preliminary data.</text>
</comment>
<dbReference type="InterPro" id="IPR029058">
    <property type="entry name" value="AB_hydrolase_fold"/>
</dbReference>
<dbReference type="AlphaFoldDB" id="X1IND7"/>
<protein>
    <recommendedName>
        <fullName evidence="2">Serine aminopeptidase S33 domain-containing protein</fullName>
    </recommendedName>
</protein>
<dbReference type="InterPro" id="IPR022742">
    <property type="entry name" value="Hydrolase_4"/>
</dbReference>
<dbReference type="EMBL" id="BARU01032140">
    <property type="protein sequence ID" value="GAH67629.1"/>
    <property type="molecule type" value="Genomic_DNA"/>
</dbReference>
<feature type="non-terminal residue" evidence="3">
    <location>
        <position position="206"/>
    </location>
</feature>
<name>X1IND7_9ZZZZ</name>
<dbReference type="Gene3D" id="3.40.50.1820">
    <property type="entry name" value="alpha/beta hydrolase"/>
    <property type="match status" value="1"/>
</dbReference>
<accession>X1IND7</accession>
<evidence type="ECO:0000259" key="2">
    <source>
        <dbReference type="Pfam" id="PF12146"/>
    </source>
</evidence>
<dbReference type="GO" id="GO:0016788">
    <property type="term" value="F:hydrolase activity, acting on ester bonds"/>
    <property type="evidence" value="ECO:0007669"/>
    <property type="project" value="UniProtKB-ARBA"/>
</dbReference>
<dbReference type="PANTHER" id="PTHR22946:SF9">
    <property type="entry name" value="POLYKETIDE TRANSFERASE AF380"/>
    <property type="match status" value="1"/>
</dbReference>
<keyword evidence="1" id="KW-0378">Hydrolase</keyword>
<dbReference type="PANTHER" id="PTHR22946">
    <property type="entry name" value="DIENELACTONE HYDROLASE DOMAIN-CONTAINING PROTEIN-RELATED"/>
    <property type="match status" value="1"/>
</dbReference>
<dbReference type="Pfam" id="PF12146">
    <property type="entry name" value="Hydrolase_4"/>
    <property type="match status" value="1"/>
</dbReference>
<sequence>MSDGASIKGVLYVDGNHYSFNNNSVPMVLMLNGINSRKEDNIDKAYQLVKRGFSVFSVEQRGHGESTGPSGFLSKEPHDMVEVLDYIENRYNFPNVTHIALFAFSYGGGIGAILQAIDNRIFTTVLYHPLTSLDSFLSIFPFQNLIGSTSTIRRLEEIQDAFDIANETNTENLLLIHGTSDTLIYPKSSIDFYSLLNGDNRTNIEL</sequence>
<feature type="domain" description="Serine aminopeptidase S33" evidence="2">
    <location>
        <begin position="27"/>
        <end position="133"/>
    </location>
</feature>
<evidence type="ECO:0000313" key="3">
    <source>
        <dbReference type="EMBL" id="GAH67629.1"/>
    </source>
</evidence>
<evidence type="ECO:0000256" key="1">
    <source>
        <dbReference type="ARBA" id="ARBA00022801"/>
    </source>
</evidence>
<dbReference type="SUPFAM" id="SSF53474">
    <property type="entry name" value="alpha/beta-Hydrolases"/>
    <property type="match status" value="1"/>
</dbReference>
<dbReference type="InterPro" id="IPR050261">
    <property type="entry name" value="FrsA_esterase"/>
</dbReference>
<proteinExistence type="predicted"/>
<reference evidence="3" key="1">
    <citation type="journal article" date="2014" name="Front. Microbiol.">
        <title>High frequency of phylogenetically diverse reductive dehalogenase-homologous genes in deep subseafloor sedimentary metagenomes.</title>
        <authorList>
            <person name="Kawai M."/>
            <person name="Futagami T."/>
            <person name="Toyoda A."/>
            <person name="Takaki Y."/>
            <person name="Nishi S."/>
            <person name="Hori S."/>
            <person name="Arai W."/>
            <person name="Tsubouchi T."/>
            <person name="Morono Y."/>
            <person name="Uchiyama I."/>
            <person name="Ito T."/>
            <person name="Fujiyama A."/>
            <person name="Inagaki F."/>
            <person name="Takami H."/>
        </authorList>
    </citation>
    <scope>NUCLEOTIDE SEQUENCE</scope>
    <source>
        <strain evidence="3">Expedition CK06-06</strain>
    </source>
</reference>